<gene>
    <name evidence="1" type="ORF">S01H1_33893</name>
</gene>
<dbReference type="AlphaFoldDB" id="X0V5R7"/>
<sequence>MAITWEFDLTPVIVGATCDAVAVRTDDTPDRKQYTVTSKSVDTATPGSKAAALDALWKKYEKEVEAYDAEVAYQGELDALEIVAKQNFEGREP</sequence>
<reference evidence="1" key="1">
    <citation type="journal article" date="2014" name="Front. Microbiol.">
        <title>High frequency of phylogenetically diverse reductive dehalogenase-homologous genes in deep subseafloor sedimentary metagenomes.</title>
        <authorList>
            <person name="Kawai M."/>
            <person name="Futagami T."/>
            <person name="Toyoda A."/>
            <person name="Takaki Y."/>
            <person name="Nishi S."/>
            <person name="Hori S."/>
            <person name="Arai W."/>
            <person name="Tsubouchi T."/>
            <person name="Morono Y."/>
            <person name="Uchiyama I."/>
            <person name="Ito T."/>
            <person name="Fujiyama A."/>
            <person name="Inagaki F."/>
            <person name="Takami H."/>
        </authorList>
    </citation>
    <scope>NUCLEOTIDE SEQUENCE</scope>
    <source>
        <strain evidence="1">Expedition CK06-06</strain>
    </source>
</reference>
<organism evidence="1">
    <name type="scientific">marine sediment metagenome</name>
    <dbReference type="NCBI Taxonomy" id="412755"/>
    <lineage>
        <taxon>unclassified sequences</taxon>
        <taxon>metagenomes</taxon>
        <taxon>ecological metagenomes</taxon>
    </lineage>
</organism>
<dbReference type="EMBL" id="BARS01021068">
    <property type="protein sequence ID" value="GAG13524.1"/>
    <property type="molecule type" value="Genomic_DNA"/>
</dbReference>
<comment type="caution">
    <text evidence="1">The sequence shown here is derived from an EMBL/GenBank/DDBJ whole genome shotgun (WGS) entry which is preliminary data.</text>
</comment>
<name>X0V5R7_9ZZZZ</name>
<proteinExistence type="predicted"/>
<evidence type="ECO:0000313" key="1">
    <source>
        <dbReference type="EMBL" id="GAG13524.1"/>
    </source>
</evidence>
<accession>X0V5R7</accession>
<protein>
    <submittedName>
        <fullName evidence="1">Uncharacterized protein</fullName>
    </submittedName>
</protein>